<accession>X0Y3D2</accession>
<dbReference type="AlphaFoldDB" id="X0Y3D2"/>
<feature type="non-terminal residue" evidence="1">
    <location>
        <position position="1"/>
    </location>
</feature>
<reference evidence="1" key="1">
    <citation type="journal article" date="2014" name="Front. Microbiol.">
        <title>High frequency of phylogenetically diverse reductive dehalogenase-homologous genes in deep subseafloor sedimentary metagenomes.</title>
        <authorList>
            <person name="Kawai M."/>
            <person name="Futagami T."/>
            <person name="Toyoda A."/>
            <person name="Takaki Y."/>
            <person name="Nishi S."/>
            <person name="Hori S."/>
            <person name="Arai W."/>
            <person name="Tsubouchi T."/>
            <person name="Morono Y."/>
            <person name="Uchiyama I."/>
            <person name="Ito T."/>
            <person name="Fujiyama A."/>
            <person name="Inagaki F."/>
            <person name="Takami H."/>
        </authorList>
    </citation>
    <scope>NUCLEOTIDE SEQUENCE</scope>
    <source>
        <strain evidence="1">Expedition CK06-06</strain>
    </source>
</reference>
<protein>
    <submittedName>
        <fullName evidence="1">Uncharacterized protein</fullName>
    </submittedName>
</protein>
<proteinExistence type="predicted"/>
<dbReference type="EMBL" id="BARS01053832">
    <property type="protein sequence ID" value="GAG43218.1"/>
    <property type="molecule type" value="Genomic_DNA"/>
</dbReference>
<comment type="caution">
    <text evidence="1">The sequence shown here is derived from an EMBL/GenBank/DDBJ whole genome shotgun (WGS) entry which is preliminary data.</text>
</comment>
<organism evidence="1">
    <name type="scientific">marine sediment metagenome</name>
    <dbReference type="NCBI Taxonomy" id="412755"/>
    <lineage>
        <taxon>unclassified sequences</taxon>
        <taxon>metagenomes</taxon>
        <taxon>ecological metagenomes</taxon>
    </lineage>
</organism>
<evidence type="ECO:0000313" key="1">
    <source>
        <dbReference type="EMBL" id="GAG43218.1"/>
    </source>
</evidence>
<gene>
    <name evidence="1" type="ORF">S01H1_79804</name>
</gene>
<sequence>GSGGFEKLPVPRAAADGITGGIDLRAVAAIGAAVVLVRVDTDTLFAPAFRLVRANEPRVHAQRFRGLVAGDPGAGITLAGTGLAAVFTDFIHWFVAALAAGASSRSQPGPACAAAQASVVGRLIADHPFARVWVRNRPCASP</sequence>
<name>X0Y3D2_9ZZZZ</name>